<proteinExistence type="predicted"/>
<evidence type="ECO:0000256" key="4">
    <source>
        <dbReference type="ARBA" id="ARBA00022679"/>
    </source>
</evidence>
<evidence type="ECO:0000256" key="5">
    <source>
        <dbReference type="ARBA" id="ARBA00022723"/>
    </source>
</evidence>
<evidence type="ECO:0000313" key="15">
    <source>
        <dbReference type="Proteomes" id="UP001341281"/>
    </source>
</evidence>
<dbReference type="Gene3D" id="3.30.40.10">
    <property type="entry name" value="Zinc/RING finger domain, C3HC4 (zinc finger)"/>
    <property type="match status" value="1"/>
</dbReference>
<evidence type="ECO:0000256" key="6">
    <source>
        <dbReference type="ARBA" id="ARBA00022771"/>
    </source>
</evidence>
<keyword evidence="5 11" id="KW-0479">Metal-binding</keyword>
<comment type="subcellular location">
    <subcellularLocation>
        <location evidence="2">Endomembrane system</location>
    </subcellularLocation>
    <subcellularLocation>
        <location evidence="11">Endoplasmic reticulum membrane</location>
        <topology evidence="11">Single-pass type IV membrane protein</topology>
    </subcellularLocation>
</comment>
<dbReference type="InterPro" id="IPR001841">
    <property type="entry name" value="Znf_RING"/>
</dbReference>
<keyword evidence="11" id="KW-0256">Endoplasmic reticulum</keyword>
<feature type="region of interest" description="Disordered" evidence="12">
    <location>
        <begin position="305"/>
        <end position="390"/>
    </location>
</feature>
<dbReference type="Pfam" id="PF13445">
    <property type="entry name" value="zf-RING_UBOX"/>
    <property type="match status" value="1"/>
</dbReference>
<dbReference type="GO" id="GO:0006511">
    <property type="term" value="P:ubiquitin-dependent protein catabolic process"/>
    <property type="evidence" value="ECO:0007669"/>
    <property type="project" value="UniProtKB-UniRule"/>
</dbReference>
<feature type="region of interest" description="Disordered" evidence="12">
    <location>
        <begin position="1"/>
        <end position="120"/>
    </location>
</feature>
<dbReference type="GO" id="GO:0061630">
    <property type="term" value="F:ubiquitin protein ligase activity"/>
    <property type="evidence" value="ECO:0007669"/>
    <property type="project" value="UniProtKB-UniRule"/>
</dbReference>
<evidence type="ECO:0000256" key="7">
    <source>
        <dbReference type="ARBA" id="ARBA00022786"/>
    </source>
</evidence>
<feature type="compositionally biased region" description="Polar residues" evidence="12">
    <location>
        <begin position="84"/>
        <end position="96"/>
    </location>
</feature>
<evidence type="ECO:0000256" key="10">
    <source>
        <dbReference type="PROSITE-ProRule" id="PRU00175"/>
    </source>
</evidence>
<comment type="domain">
    <text evidence="11">The RING-type zinc finger domain is responsible for E3 ligase activity.</text>
</comment>
<dbReference type="SUPFAM" id="SSF57850">
    <property type="entry name" value="RING/U-box"/>
    <property type="match status" value="1"/>
</dbReference>
<feature type="region of interest" description="Disordered" evidence="12">
    <location>
        <begin position="187"/>
        <end position="220"/>
    </location>
</feature>
<comment type="function">
    <text evidence="11">E3 ubiquitin-protein ligase.</text>
</comment>
<keyword evidence="15" id="KW-1185">Reference proteome</keyword>
<sequence length="426" mass="45689">MAGWVNSTGTGSSSGGAGGRGSGGRGFTNRRYTNNNSSDMIHGGTTSGGGRRRGDRSWGRPPPQPHYCYRPVNAAHRHAPPASLSEQQAASSTSSRHAADKSPASATVAPSSTREPDDKASRNAANFECNVCFDLAAEPVVTKCGHLFCWECLYQWLHVHSHHRECPICKGQVADDAIIPIYGRGGSAASVDNAPPRPTGARVESSRQQQQLPTFPHPITYVDDDEEEDPFELAGMMDFRLGAASIREAVMSFLPPSFTEMELEDQYGDFSLEYDTDGYDEAHADMMDIRNNIVSAASSGYHQQEFGYLPNSGANPHNRGRRGRRSRARASANHSSTDGMVTERSGVFYHDVSGSSNASAGTSSRPNSGWAERRGISNRNPNSARGRGKFVTGGSAETVLAIPPGSMGSQILCCEPATFKEPVDSA</sequence>
<evidence type="ECO:0000313" key="14">
    <source>
        <dbReference type="EMBL" id="WVZ57814.1"/>
    </source>
</evidence>
<feature type="compositionally biased region" description="Gly residues" evidence="12">
    <location>
        <begin position="12"/>
        <end position="26"/>
    </location>
</feature>
<feature type="domain" description="RING-type" evidence="13">
    <location>
        <begin position="129"/>
        <end position="170"/>
    </location>
</feature>
<dbReference type="InterPro" id="IPR027370">
    <property type="entry name" value="Znf-RING_euk"/>
</dbReference>
<evidence type="ECO:0000256" key="1">
    <source>
        <dbReference type="ARBA" id="ARBA00000900"/>
    </source>
</evidence>
<gene>
    <name evidence="14" type="ORF">U9M48_008155</name>
</gene>
<feature type="compositionally biased region" description="Basic residues" evidence="12">
    <location>
        <begin position="318"/>
        <end position="328"/>
    </location>
</feature>
<dbReference type="PROSITE" id="PS00518">
    <property type="entry name" value="ZF_RING_1"/>
    <property type="match status" value="1"/>
</dbReference>
<keyword evidence="6 10" id="KW-0863">Zinc-finger</keyword>
<accession>A0AAQ3SNY2</accession>
<evidence type="ECO:0000256" key="9">
    <source>
        <dbReference type="ARBA" id="ARBA00023136"/>
    </source>
</evidence>
<evidence type="ECO:0000259" key="13">
    <source>
        <dbReference type="PROSITE" id="PS50089"/>
    </source>
</evidence>
<keyword evidence="9" id="KW-0472">Membrane</keyword>
<feature type="compositionally biased region" description="Low complexity" evidence="12">
    <location>
        <begin position="102"/>
        <end position="113"/>
    </location>
</feature>
<dbReference type="InterPro" id="IPR017907">
    <property type="entry name" value="Znf_RING_CS"/>
</dbReference>
<dbReference type="CDD" id="cd16745">
    <property type="entry name" value="RING-HC_AtRMA-like"/>
    <property type="match status" value="1"/>
</dbReference>
<comment type="pathway">
    <text evidence="3 11">Protein modification; protein ubiquitination.</text>
</comment>
<dbReference type="AlphaFoldDB" id="A0AAQ3SNY2"/>
<dbReference type="PANTHER" id="PTHR12313">
    <property type="entry name" value="E3 UBIQUITIN-PROTEIN LIGASE RNF5-RELATED"/>
    <property type="match status" value="1"/>
</dbReference>
<evidence type="ECO:0000256" key="11">
    <source>
        <dbReference type="RuleBase" id="RU369090"/>
    </source>
</evidence>
<dbReference type="InterPro" id="IPR013083">
    <property type="entry name" value="Znf_RING/FYVE/PHD"/>
</dbReference>
<dbReference type="GO" id="GO:0008270">
    <property type="term" value="F:zinc ion binding"/>
    <property type="evidence" value="ECO:0007669"/>
    <property type="project" value="UniProtKB-KW"/>
</dbReference>
<dbReference type="GO" id="GO:0005789">
    <property type="term" value="C:endoplasmic reticulum membrane"/>
    <property type="evidence" value="ECO:0007669"/>
    <property type="project" value="UniProtKB-SubCell"/>
</dbReference>
<dbReference type="EMBL" id="CP144746">
    <property type="protein sequence ID" value="WVZ57814.1"/>
    <property type="molecule type" value="Genomic_DNA"/>
</dbReference>
<dbReference type="InterPro" id="IPR045103">
    <property type="entry name" value="RNF5/RNF185-like"/>
</dbReference>
<keyword evidence="7 11" id="KW-0833">Ubl conjugation pathway</keyword>
<keyword evidence="4 11" id="KW-0808">Transferase</keyword>
<protein>
    <recommendedName>
        <fullName evidence="11">E3 ubiquitin-protein ligase RMA</fullName>
        <ecNumber evidence="11">2.3.2.27</ecNumber>
    </recommendedName>
    <alternativeName>
        <fullName evidence="11">Protein RING membrane-anchor</fullName>
    </alternativeName>
    <alternativeName>
        <fullName evidence="11">RING-type E3 ubiquitin transferase RMA</fullName>
    </alternativeName>
</protein>
<comment type="catalytic activity">
    <reaction evidence="1 11">
        <text>S-ubiquitinyl-[E2 ubiquitin-conjugating enzyme]-L-cysteine + [acceptor protein]-L-lysine = [E2 ubiquitin-conjugating enzyme]-L-cysteine + N(6)-ubiquitinyl-[acceptor protein]-L-lysine.</text>
        <dbReference type="EC" id="2.3.2.27"/>
    </reaction>
</comment>
<dbReference type="EC" id="2.3.2.27" evidence="11"/>
<evidence type="ECO:0000256" key="12">
    <source>
        <dbReference type="SAM" id="MobiDB-lite"/>
    </source>
</evidence>
<evidence type="ECO:0000256" key="3">
    <source>
        <dbReference type="ARBA" id="ARBA00004906"/>
    </source>
</evidence>
<feature type="compositionally biased region" description="Polar residues" evidence="12">
    <location>
        <begin position="30"/>
        <end position="39"/>
    </location>
</feature>
<dbReference type="SMART" id="SM00184">
    <property type="entry name" value="RING"/>
    <property type="match status" value="1"/>
</dbReference>
<reference evidence="14 15" key="1">
    <citation type="submission" date="2024-02" db="EMBL/GenBank/DDBJ databases">
        <title>High-quality chromosome-scale genome assembly of Pensacola bahiagrass (Paspalum notatum Flugge var. saurae).</title>
        <authorList>
            <person name="Vega J.M."/>
            <person name="Podio M."/>
            <person name="Orjuela J."/>
            <person name="Siena L.A."/>
            <person name="Pessino S.C."/>
            <person name="Combes M.C."/>
            <person name="Mariac C."/>
            <person name="Albertini E."/>
            <person name="Pupilli F."/>
            <person name="Ortiz J.P.A."/>
            <person name="Leblanc O."/>
        </authorList>
    </citation>
    <scope>NUCLEOTIDE SEQUENCE [LARGE SCALE GENOMIC DNA]</scope>
    <source>
        <strain evidence="14">R1</strain>
        <tissue evidence="14">Leaf</tissue>
    </source>
</reference>
<evidence type="ECO:0000256" key="2">
    <source>
        <dbReference type="ARBA" id="ARBA00004308"/>
    </source>
</evidence>
<name>A0AAQ3SNY2_PASNO</name>
<dbReference type="PROSITE" id="PS50089">
    <property type="entry name" value="ZF_RING_2"/>
    <property type="match status" value="1"/>
</dbReference>
<dbReference type="Proteomes" id="UP001341281">
    <property type="component" value="Chromosome 02"/>
</dbReference>
<keyword evidence="8 11" id="KW-0862">Zinc</keyword>
<evidence type="ECO:0000256" key="8">
    <source>
        <dbReference type="ARBA" id="ARBA00022833"/>
    </source>
</evidence>
<organism evidence="14 15">
    <name type="scientific">Paspalum notatum var. saurae</name>
    <dbReference type="NCBI Taxonomy" id="547442"/>
    <lineage>
        <taxon>Eukaryota</taxon>
        <taxon>Viridiplantae</taxon>
        <taxon>Streptophyta</taxon>
        <taxon>Embryophyta</taxon>
        <taxon>Tracheophyta</taxon>
        <taxon>Spermatophyta</taxon>
        <taxon>Magnoliopsida</taxon>
        <taxon>Liliopsida</taxon>
        <taxon>Poales</taxon>
        <taxon>Poaceae</taxon>
        <taxon>PACMAD clade</taxon>
        <taxon>Panicoideae</taxon>
        <taxon>Andropogonodae</taxon>
        <taxon>Paspaleae</taxon>
        <taxon>Paspalinae</taxon>
        <taxon>Paspalum</taxon>
    </lineage>
</organism>
<feature type="compositionally biased region" description="Low complexity" evidence="12">
    <location>
        <begin position="353"/>
        <end position="364"/>
    </location>
</feature>